<dbReference type="Proteomes" id="UP000008144">
    <property type="component" value="Unassembled WGS sequence"/>
</dbReference>
<evidence type="ECO:0000313" key="1">
    <source>
        <dbReference type="Ensembl" id="ENSCINP00000030362.1"/>
    </source>
</evidence>
<name>H2XL30_CIOIN</name>
<organism evidence="1 2">
    <name type="scientific">Ciona intestinalis</name>
    <name type="common">Transparent sea squirt</name>
    <name type="synonym">Ascidia intestinalis</name>
    <dbReference type="NCBI Taxonomy" id="7719"/>
    <lineage>
        <taxon>Eukaryota</taxon>
        <taxon>Metazoa</taxon>
        <taxon>Chordata</taxon>
        <taxon>Tunicata</taxon>
        <taxon>Ascidiacea</taxon>
        <taxon>Phlebobranchia</taxon>
        <taxon>Cionidae</taxon>
        <taxon>Ciona</taxon>
    </lineage>
</organism>
<accession>H2XL30</accession>
<reference evidence="1" key="3">
    <citation type="submission" date="2025-09" db="UniProtKB">
        <authorList>
            <consortium name="Ensembl"/>
        </authorList>
    </citation>
    <scope>IDENTIFICATION</scope>
</reference>
<protein>
    <submittedName>
        <fullName evidence="1">Uncharacterized protein</fullName>
    </submittedName>
</protein>
<dbReference type="AlphaFoldDB" id="H2XL30"/>
<sequence>MNNSRVMAECNIQLPDINRKTLTQWYNNKQKKREAEVLLQGIRITEPAMASSQPLPPAKEIPCRPPVVNFPTPLTFILPANTTGEAKLRLVTPRAEPLFRKPTNPAPSRIQLRPNTSTQHHQLALLLQCHAAKGII</sequence>
<dbReference type="Ensembl" id="ENSCINT00000031254.1">
    <property type="protein sequence ID" value="ENSCINP00000030362.1"/>
    <property type="gene ID" value="ENSCING00000025046.1"/>
</dbReference>
<proteinExistence type="predicted"/>
<evidence type="ECO:0000313" key="2">
    <source>
        <dbReference type="Proteomes" id="UP000008144"/>
    </source>
</evidence>
<reference evidence="1" key="2">
    <citation type="submission" date="2025-08" db="UniProtKB">
        <authorList>
            <consortium name="Ensembl"/>
        </authorList>
    </citation>
    <scope>IDENTIFICATION</scope>
</reference>
<dbReference type="HOGENOM" id="CLU_1874719_0_0_1"/>
<dbReference type="InParanoid" id="H2XL30"/>
<keyword evidence="2" id="KW-1185">Reference proteome</keyword>
<reference evidence="2" key="1">
    <citation type="journal article" date="2002" name="Science">
        <title>The draft genome of Ciona intestinalis: insights into chordate and vertebrate origins.</title>
        <authorList>
            <person name="Dehal P."/>
            <person name="Satou Y."/>
            <person name="Campbell R.K."/>
            <person name="Chapman J."/>
            <person name="Degnan B."/>
            <person name="De Tomaso A."/>
            <person name="Davidson B."/>
            <person name="Di Gregorio A."/>
            <person name="Gelpke M."/>
            <person name="Goodstein D.M."/>
            <person name="Harafuji N."/>
            <person name="Hastings K.E."/>
            <person name="Ho I."/>
            <person name="Hotta K."/>
            <person name="Huang W."/>
            <person name="Kawashima T."/>
            <person name="Lemaire P."/>
            <person name="Martinez D."/>
            <person name="Meinertzhagen I.A."/>
            <person name="Necula S."/>
            <person name="Nonaka M."/>
            <person name="Putnam N."/>
            <person name="Rash S."/>
            <person name="Saiga H."/>
            <person name="Satake M."/>
            <person name="Terry A."/>
            <person name="Yamada L."/>
            <person name="Wang H.G."/>
            <person name="Awazu S."/>
            <person name="Azumi K."/>
            <person name="Boore J."/>
            <person name="Branno M."/>
            <person name="Chin-Bow S."/>
            <person name="DeSantis R."/>
            <person name="Doyle S."/>
            <person name="Francino P."/>
            <person name="Keys D.N."/>
            <person name="Haga S."/>
            <person name="Hayashi H."/>
            <person name="Hino K."/>
            <person name="Imai K.S."/>
            <person name="Inaba K."/>
            <person name="Kano S."/>
            <person name="Kobayashi K."/>
            <person name="Kobayashi M."/>
            <person name="Lee B.I."/>
            <person name="Makabe K.W."/>
            <person name="Manohar C."/>
            <person name="Matassi G."/>
            <person name="Medina M."/>
            <person name="Mochizuki Y."/>
            <person name="Mount S."/>
            <person name="Morishita T."/>
            <person name="Miura S."/>
            <person name="Nakayama A."/>
            <person name="Nishizaka S."/>
            <person name="Nomoto H."/>
            <person name="Ohta F."/>
            <person name="Oishi K."/>
            <person name="Rigoutsos I."/>
            <person name="Sano M."/>
            <person name="Sasaki A."/>
            <person name="Sasakura Y."/>
            <person name="Shoguchi E."/>
            <person name="Shin-i T."/>
            <person name="Spagnuolo A."/>
            <person name="Stainier D."/>
            <person name="Suzuki M.M."/>
            <person name="Tassy O."/>
            <person name="Takatori N."/>
            <person name="Tokuoka M."/>
            <person name="Yagi K."/>
            <person name="Yoshizaki F."/>
            <person name="Wada S."/>
            <person name="Zhang C."/>
            <person name="Hyatt P.D."/>
            <person name="Larimer F."/>
            <person name="Detter C."/>
            <person name="Doggett N."/>
            <person name="Glavina T."/>
            <person name="Hawkins T."/>
            <person name="Richardson P."/>
            <person name="Lucas S."/>
            <person name="Kohara Y."/>
            <person name="Levine M."/>
            <person name="Satoh N."/>
            <person name="Rokhsar D.S."/>
        </authorList>
    </citation>
    <scope>NUCLEOTIDE SEQUENCE [LARGE SCALE GENOMIC DNA]</scope>
</reference>